<organism evidence="17 18">
    <name type="scientific">Candidatus Limousia pullorum</name>
    <dbReference type="NCBI Taxonomy" id="2840860"/>
    <lineage>
        <taxon>Bacteria</taxon>
        <taxon>Bacillati</taxon>
        <taxon>Bacillota</taxon>
        <taxon>Clostridia</taxon>
        <taxon>Eubacteriales</taxon>
        <taxon>Oscillospiraceae</taxon>
        <taxon>Oscillospiraceae incertae sedis</taxon>
        <taxon>Candidatus Limousia</taxon>
    </lineage>
</organism>
<dbReference type="InterPro" id="IPR036097">
    <property type="entry name" value="HisK_dim/P_sf"/>
</dbReference>
<dbReference type="PANTHER" id="PTHR45528">
    <property type="entry name" value="SENSOR HISTIDINE KINASE CPXA"/>
    <property type="match status" value="1"/>
</dbReference>
<name>A0A9D1S7Y1_9FIRM</name>
<evidence type="ECO:0000256" key="13">
    <source>
        <dbReference type="ARBA" id="ARBA00023136"/>
    </source>
</evidence>
<dbReference type="SUPFAM" id="SSF55874">
    <property type="entry name" value="ATPase domain of HSP90 chaperone/DNA topoisomerase II/histidine kinase"/>
    <property type="match status" value="1"/>
</dbReference>
<evidence type="ECO:0000259" key="15">
    <source>
        <dbReference type="PROSITE" id="PS50109"/>
    </source>
</evidence>
<keyword evidence="9 17" id="KW-0418">Kinase</keyword>
<keyword evidence="6" id="KW-0808">Transferase</keyword>
<dbReference type="Gene3D" id="3.30.565.10">
    <property type="entry name" value="Histidine kinase-like ATPase, C-terminal domain"/>
    <property type="match status" value="1"/>
</dbReference>
<feature type="domain" description="HAMP" evidence="16">
    <location>
        <begin position="101"/>
        <end position="153"/>
    </location>
</feature>
<evidence type="ECO:0000256" key="8">
    <source>
        <dbReference type="ARBA" id="ARBA00022741"/>
    </source>
</evidence>
<keyword evidence="5" id="KW-0597">Phosphoprotein</keyword>
<comment type="caution">
    <text evidence="17">The sequence shown here is derived from an EMBL/GenBank/DDBJ whole genome shotgun (WGS) entry which is preliminary data.</text>
</comment>
<dbReference type="Gene3D" id="1.10.287.130">
    <property type="match status" value="1"/>
</dbReference>
<evidence type="ECO:0000313" key="17">
    <source>
        <dbReference type="EMBL" id="HIU49837.1"/>
    </source>
</evidence>
<dbReference type="PRINTS" id="PR00344">
    <property type="entry name" value="BCTRLSENSOR"/>
</dbReference>
<dbReference type="GO" id="GO:0005886">
    <property type="term" value="C:plasma membrane"/>
    <property type="evidence" value="ECO:0007669"/>
    <property type="project" value="UniProtKB-SubCell"/>
</dbReference>
<dbReference type="InterPro" id="IPR050398">
    <property type="entry name" value="HssS/ArlS-like"/>
</dbReference>
<feature type="non-terminal residue" evidence="17">
    <location>
        <position position="1"/>
    </location>
</feature>
<evidence type="ECO:0000256" key="9">
    <source>
        <dbReference type="ARBA" id="ARBA00022777"/>
    </source>
</evidence>
<dbReference type="InterPro" id="IPR036890">
    <property type="entry name" value="HATPase_C_sf"/>
</dbReference>
<keyword evidence="12" id="KW-0902">Two-component regulatory system</keyword>
<keyword evidence="13 14" id="KW-0472">Membrane</keyword>
<dbReference type="AlphaFoldDB" id="A0A9D1S7Y1"/>
<dbReference type="SMART" id="SM00388">
    <property type="entry name" value="HisKA"/>
    <property type="match status" value="1"/>
</dbReference>
<dbReference type="SUPFAM" id="SSF47384">
    <property type="entry name" value="Homodimeric domain of signal transducing histidine kinase"/>
    <property type="match status" value="1"/>
</dbReference>
<gene>
    <name evidence="17" type="ORF">IAD22_02320</name>
</gene>
<evidence type="ECO:0000256" key="10">
    <source>
        <dbReference type="ARBA" id="ARBA00022840"/>
    </source>
</evidence>
<dbReference type="InterPro" id="IPR004358">
    <property type="entry name" value="Sig_transdc_His_kin-like_C"/>
</dbReference>
<evidence type="ECO:0000256" key="6">
    <source>
        <dbReference type="ARBA" id="ARBA00022679"/>
    </source>
</evidence>
<dbReference type="InterPro" id="IPR005467">
    <property type="entry name" value="His_kinase_dom"/>
</dbReference>
<sequence>RVVITSTGFPPDESQPMPDYEMAKSSSGGVATWSGTLVSGEPVMALTRVITNSQGSYLGAVRYIVSLEMANQRVMAFVAIFITSGVVIILLVLFSGSFFIRSIVNPVKKMSVTAKRIAQGDFNAKIDKLHDDEIGDLCDAINNMAQELGVAEKMKNDFISSVSHELRTPLTAIKGWAETMQLGGVSDKETFDKGMSVIIKEASRLTGIVEELLDFSRLQNGRMMLMMDKTDILAELDESIYMLKERASSEGKHLLYDEPDYVGPVLGDRNRLKQVFFNIIDNALKYTPADGVVAIEVSADQDNVKIKVTDNGVGISPEDLPRVKEKFYKANQTVRGSGIGLAVADEIISMHNGTLDIESSLGVGTTVTITLPLIKEKSSDSGNPQ</sequence>
<keyword evidence="7 14" id="KW-0812">Transmembrane</keyword>
<evidence type="ECO:0000256" key="11">
    <source>
        <dbReference type="ARBA" id="ARBA00022989"/>
    </source>
</evidence>
<dbReference type="PROSITE" id="PS50109">
    <property type="entry name" value="HIS_KIN"/>
    <property type="match status" value="1"/>
</dbReference>
<dbReference type="InterPro" id="IPR003661">
    <property type="entry name" value="HisK_dim/P_dom"/>
</dbReference>
<dbReference type="CDD" id="cd06225">
    <property type="entry name" value="HAMP"/>
    <property type="match status" value="1"/>
</dbReference>
<dbReference type="InterPro" id="IPR003594">
    <property type="entry name" value="HATPase_dom"/>
</dbReference>
<evidence type="ECO:0000256" key="2">
    <source>
        <dbReference type="ARBA" id="ARBA00004651"/>
    </source>
</evidence>
<dbReference type="PROSITE" id="PS50885">
    <property type="entry name" value="HAMP"/>
    <property type="match status" value="1"/>
</dbReference>
<keyword evidence="11 14" id="KW-1133">Transmembrane helix</keyword>
<keyword evidence="4" id="KW-1003">Cell membrane</keyword>
<dbReference type="SMART" id="SM00304">
    <property type="entry name" value="HAMP"/>
    <property type="match status" value="1"/>
</dbReference>
<evidence type="ECO:0000256" key="1">
    <source>
        <dbReference type="ARBA" id="ARBA00000085"/>
    </source>
</evidence>
<evidence type="ECO:0000256" key="5">
    <source>
        <dbReference type="ARBA" id="ARBA00022553"/>
    </source>
</evidence>
<evidence type="ECO:0000313" key="18">
    <source>
        <dbReference type="Proteomes" id="UP000824118"/>
    </source>
</evidence>
<dbReference type="Pfam" id="PF00672">
    <property type="entry name" value="HAMP"/>
    <property type="match status" value="1"/>
</dbReference>
<dbReference type="SMART" id="SM00387">
    <property type="entry name" value="HATPase_c"/>
    <property type="match status" value="1"/>
</dbReference>
<dbReference type="InterPro" id="IPR003660">
    <property type="entry name" value="HAMP_dom"/>
</dbReference>
<proteinExistence type="predicted"/>
<dbReference type="Proteomes" id="UP000824118">
    <property type="component" value="Unassembled WGS sequence"/>
</dbReference>
<evidence type="ECO:0000256" key="12">
    <source>
        <dbReference type="ARBA" id="ARBA00023012"/>
    </source>
</evidence>
<comment type="subcellular location">
    <subcellularLocation>
        <location evidence="2">Cell membrane</location>
        <topology evidence="2">Multi-pass membrane protein</topology>
    </subcellularLocation>
</comment>
<keyword evidence="8" id="KW-0547">Nucleotide-binding</keyword>
<protein>
    <recommendedName>
        <fullName evidence="3">histidine kinase</fullName>
        <ecNumber evidence="3">2.7.13.3</ecNumber>
    </recommendedName>
</protein>
<evidence type="ECO:0000256" key="3">
    <source>
        <dbReference type="ARBA" id="ARBA00012438"/>
    </source>
</evidence>
<dbReference type="CDD" id="cd00075">
    <property type="entry name" value="HATPase"/>
    <property type="match status" value="1"/>
</dbReference>
<dbReference type="PANTHER" id="PTHR45528:SF1">
    <property type="entry name" value="SENSOR HISTIDINE KINASE CPXA"/>
    <property type="match status" value="1"/>
</dbReference>
<dbReference type="FunFam" id="3.30.565.10:FF:000006">
    <property type="entry name" value="Sensor histidine kinase WalK"/>
    <property type="match status" value="1"/>
</dbReference>
<accession>A0A9D1S7Y1</accession>
<dbReference type="CDD" id="cd00082">
    <property type="entry name" value="HisKA"/>
    <property type="match status" value="1"/>
</dbReference>
<dbReference type="GO" id="GO:0000155">
    <property type="term" value="F:phosphorelay sensor kinase activity"/>
    <property type="evidence" value="ECO:0007669"/>
    <property type="project" value="InterPro"/>
</dbReference>
<dbReference type="EMBL" id="DVNG01000032">
    <property type="protein sequence ID" value="HIU49837.1"/>
    <property type="molecule type" value="Genomic_DNA"/>
</dbReference>
<evidence type="ECO:0000256" key="14">
    <source>
        <dbReference type="SAM" id="Phobius"/>
    </source>
</evidence>
<dbReference type="EC" id="2.7.13.3" evidence="3"/>
<feature type="transmembrane region" description="Helical" evidence="14">
    <location>
        <begin position="74"/>
        <end position="100"/>
    </location>
</feature>
<dbReference type="Pfam" id="PF02518">
    <property type="entry name" value="HATPase_c"/>
    <property type="match status" value="1"/>
</dbReference>
<evidence type="ECO:0000256" key="7">
    <source>
        <dbReference type="ARBA" id="ARBA00022692"/>
    </source>
</evidence>
<evidence type="ECO:0000259" key="16">
    <source>
        <dbReference type="PROSITE" id="PS50885"/>
    </source>
</evidence>
<feature type="domain" description="Histidine kinase" evidence="15">
    <location>
        <begin position="161"/>
        <end position="375"/>
    </location>
</feature>
<dbReference type="GO" id="GO:0005524">
    <property type="term" value="F:ATP binding"/>
    <property type="evidence" value="ECO:0007669"/>
    <property type="project" value="UniProtKB-KW"/>
</dbReference>
<dbReference type="Pfam" id="PF00512">
    <property type="entry name" value="HisKA"/>
    <property type="match status" value="1"/>
</dbReference>
<dbReference type="Gene3D" id="6.10.340.10">
    <property type="match status" value="1"/>
</dbReference>
<keyword evidence="10" id="KW-0067">ATP-binding</keyword>
<evidence type="ECO:0000256" key="4">
    <source>
        <dbReference type="ARBA" id="ARBA00022475"/>
    </source>
</evidence>
<reference evidence="17" key="1">
    <citation type="submission" date="2020-10" db="EMBL/GenBank/DDBJ databases">
        <authorList>
            <person name="Gilroy R."/>
        </authorList>
    </citation>
    <scope>NUCLEOTIDE SEQUENCE</scope>
    <source>
        <strain evidence="17">ChiGjej1B1-1684</strain>
    </source>
</reference>
<dbReference type="FunFam" id="1.10.287.130:FF:000001">
    <property type="entry name" value="Two-component sensor histidine kinase"/>
    <property type="match status" value="1"/>
</dbReference>
<comment type="catalytic activity">
    <reaction evidence="1">
        <text>ATP + protein L-histidine = ADP + protein N-phospho-L-histidine.</text>
        <dbReference type="EC" id="2.7.13.3"/>
    </reaction>
</comment>
<reference evidence="17" key="2">
    <citation type="journal article" date="2021" name="PeerJ">
        <title>Extensive microbial diversity within the chicken gut microbiome revealed by metagenomics and culture.</title>
        <authorList>
            <person name="Gilroy R."/>
            <person name="Ravi A."/>
            <person name="Getino M."/>
            <person name="Pursley I."/>
            <person name="Horton D.L."/>
            <person name="Alikhan N.F."/>
            <person name="Baker D."/>
            <person name="Gharbi K."/>
            <person name="Hall N."/>
            <person name="Watson M."/>
            <person name="Adriaenssens E.M."/>
            <person name="Foster-Nyarko E."/>
            <person name="Jarju S."/>
            <person name="Secka A."/>
            <person name="Antonio M."/>
            <person name="Oren A."/>
            <person name="Chaudhuri R.R."/>
            <person name="La Ragione R."/>
            <person name="Hildebrand F."/>
            <person name="Pallen M.J."/>
        </authorList>
    </citation>
    <scope>NUCLEOTIDE SEQUENCE</scope>
    <source>
        <strain evidence="17">ChiGjej1B1-1684</strain>
    </source>
</reference>
<dbReference type="SUPFAM" id="SSF158472">
    <property type="entry name" value="HAMP domain-like"/>
    <property type="match status" value="1"/>
</dbReference>